<feature type="region of interest" description="Disordered" evidence="1">
    <location>
        <begin position="1"/>
        <end position="28"/>
    </location>
</feature>
<organism evidence="2 3">
    <name type="scientific">Panicum virgatum</name>
    <name type="common">Blackwell switchgrass</name>
    <dbReference type="NCBI Taxonomy" id="38727"/>
    <lineage>
        <taxon>Eukaryota</taxon>
        <taxon>Viridiplantae</taxon>
        <taxon>Streptophyta</taxon>
        <taxon>Embryophyta</taxon>
        <taxon>Tracheophyta</taxon>
        <taxon>Spermatophyta</taxon>
        <taxon>Magnoliopsida</taxon>
        <taxon>Liliopsida</taxon>
        <taxon>Poales</taxon>
        <taxon>Poaceae</taxon>
        <taxon>PACMAD clade</taxon>
        <taxon>Panicoideae</taxon>
        <taxon>Panicodae</taxon>
        <taxon>Paniceae</taxon>
        <taxon>Panicinae</taxon>
        <taxon>Panicum</taxon>
        <taxon>Panicum sect. Hiantes</taxon>
    </lineage>
</organism>
<dbReference type="AlphaFoldDB" id="A0A8T0QYQ9"/>
<name>A0A8T0QYQ9_PANVG</name>
<dbReference type="EMBL" id="CM029048">
    <property type="protein sequence ID" value="KAG2577943.1"/>
    <property type="molecule type" value="Genomic_DNA"/>
</dbReference>
<protein>
    <submittedName>
        <fullName evidence="2">Uncharacterized protein</fullName>
    </submittedName>
</protein>
<reference evidence="2" key="1">
    <citation type="submission" date="2020-05" db="EMBL/GenBank/DDBJ databases">
        <title>WGS assembly of Panicum virgatum.</title>
        <authorList>
            <person name="Lovell J.T."/>
            <person name="Jenkins J."/>
            <person name="Shu S."/>
            <person name="Juenger T.E."/>
            <person name="Schmutz J."/>
        </authorList>
    </citation>
    <scope>NUCLEOTIDE SEQUENCE</scope>
    <source>
        <strain evidence="2">AP13</strain>
    </source>
</reference>
<evidence type="ECO:0000313" key="2">
    <source>
        <dbReference type="EMBL" id="KAG2577943.1"/>
    </source>
</evidence>
<accession>A0A8T0QYQ9</accession>
<gene>
    <name evidence="2" type="ORF">PVAP13_6NG190206</name>
</gene>
<sequence length="140" mass="14698">MSSEPEPATPHLPSPTAQKPSSAACPATPELRSWGAPLPFLCSAAALPLEAGQREAPARGGHAPERIGHLGSSLSRWVREMPGSPLRGARDAQLEEAALPLGHGGCCGSRGRGAISSTCSPLVPFRRRRLRITLHRSGSR</sequence>
<evidence type="ECO:0000256" key="1">
    <source>
        <dbReference type="SAM" id="MobiDB-lite"/>
    </source>
</evidence>
<keyword evidence="3" id="KW-1185">Reference proteome</keyword>
<comment type="caution">
    <text evidence="2">The sequence shown here is derived from an EMBL/GenBank/DDBJ whole genome shotgun (WGS) entry which is preliminary data.</text>
</comment>
<dbReference type="Proteomes" id="UP000823388">
    <property type="component" value="Chromosome 6N"/>
</dbReference>
<proteinExistence type="predicted"/>
<evidence type="ECO:0000313" key="3">
    <source>
        <dbReference type="Proteomes" id="UP000823388"/>
    </source>
</evidence>